<dbReference type="EMBL" id="JH159161">
    <property type="protein sequence ID" value="EGZ08295.1"/>
    <property type="molecule type" value="Genomic_DNA"/>
</dbReference>
<evidence type="ECO:0000256" key="1">
    <source>
        <dbReference type="ARBA" id="ARBA00004613"/>
    </source>
</evidence>
<dbReference type="PANTHER" id="PTHR33657:SF8">
    <property type="entry name" value="DOMAIN PROTEIN, PUTATIVE (AFU_ORTHOLOGUE AFUA_5G00600)-RELATED"/>
    <property type="match status" value="1"/>
</dbReference>
<keyword evidence="4" id="KW-0843">Virulence</keyword>
<dbReference type="OMA" id="PMDGECE"/>
<evidence type="ECO:0000313" key="6">
    <source>
        <dbReference type="EMBL" id="EGZ08295.1"/>
    </source>
</evidence>
<accession>G5A8R9</accession>
<evidence type="ECO:0000256" key="3">
    <source>
        <dbReference type="ARBA" id="ARBA00022525"/>
    </source>
</evidence>
<keyword evidence="5" id="KW-0732">Signal</keyword>
<dbReference type="RefSeq" id="XP_009536467.1">
    <property type="nucleotide sequence ID" value="XM_009538172.1"/>
</dbReference>
<dbReference type="AlphaFoldDB" id="G5A8R9"/>
<dbReference type="GeneID" id="20638463"/>
<dbReference type="Proteomes" id="UP000002640">
    <property type="component" value="Unassembled WGS sequence"/>
</dbReference>
<evidence type="ECO:0000256" key="2">
    <source>
        <dbReference type="ARBA" id="ARBA00009520"/>
    </source>
</evidence>
<name>G5A8R9_PHYSP</name>
<dbReference type="InParanoid" id="G5A8R9"/>
<organism evidence="6 7">
    <name type="scientific">Phytophthora sojae (strain P6497)</name>
    <name type="common">Soybean stem and root rot agent</name>
    <name type="synonym">Phytophthora megasperma f. sp. glycines</name>
    <dbReference type="NCBI Taxonomy" id="1094619"/>
    <lineage>
        <taxon>Eukaryota</taxon>
        <taxon>Sar</taxon>
        <taxon>Stramenopiles</taxon>
        <taxon>Oomycota</taxon>
        <taxon>Peronosporomycetes</taxon>
        <taxon>Peronosporales</taxon>
        <taxon>Peronosporaceae</taxon>
        <taxon>Phytophthora</taxon>
    </lineage>
</organism>
<protein>
    <submittedName>
        <fullName evidence="6">Necrosis inducing-like protein NPP1 type</fullName>
    </submittedName>
</protein>
<dbReference type="SMR" id="G5A8R9"/>
<sequence length="224" mass="25059">MNLRALLLAAVSCFATIQAEVTWINHDQVQPFAQPEPATDSETAAVKFKPFLEVSYGCEPYPAVSANGSVSASLKWTGKNDGDCEGSALGSQVYSRSDWYKDKWAMMYAWYFPKGWQGASTVSHRHLWLHAVVWIDNPALDNSTILAVSTPVKLDASRGFWASKMLLKLTTDKGESQDLITWDQMTEEARTALSEANFDKHLFKRKNTKVPFKDGVFTDKLKKA</sequence>
<dbReference type="PIRSF" id="PIRSF029958">
    <property type="entry name" value="Necrosis-inducing_protein"/>
    <property type="match status" value="1"/>
</dbReference>
<feature type="chain" id="PRO_5003472874" evidence="5">
    <location>
        <begin position="20"/>
        <end position="224"/>
    </location>
</feature>
<reference evidence="6 7" key="1">
    <citation type="journal article" date="2006" name="Science">
        <title>Phytophthora genome sequences uncover evolutionary origins and mechanisms of pathogenesis.</title>
        <authorList>
            <person name="Tyler B.M."/>
            <person name="Tripathy S."/>
            <person name="Zhang X."/>
            <person name="Dehal P."/>
            <person name="Jiang R.H."/>
            <person name="Aerts A."/>
            <person name="Arredondo F.D."/>
            <person name="Baxter L."/>
            <person name="Bensasson D."/>
            <person name="Beynon J.L."/>
            <person name="Chapman J."/>
            <person name="Damasceno C.M."/>
            <person name="Dorrance A.E."/>
            <person name="Dou D."/>
            <person name="Dickerman A.W."/>
            <person name="Dubchak I.L."/>
            <person name="Garbelotto M."/>
            <person name="Gijzen M."/>
            <person name="Gordon S.G."/>
            <person name="Govers F."/>
            <person name="Grunwald N.J."/>
            <person name="Huang W."/>
            <person name="Ivors K.L."/>
            <person name="Jones R.W."/>
            <person name="Kamoun S."/>
            <person name="Krampis K."/>
            <person name="Lamour K.H."/>
            <person name="Lee M.K."/>
            <person name="McDonald W.H."/>
            <person name="Medina M."/>
            <person name="Meijer H.J."/>
            <person name="Nordberg E.K."/>
            <person name="Maclean D.J."/>
            <person name="Ospina-Giraldo M.D."/>
            <person name="Morris P.F."/>
            <person name="Phuntumart V."/>
            <person name="Putnam N.H."/>
            <person name="Rash S."/>
            <person name="Rose J.K."/>
            <person name="Sakihama Y."/>
            <person name="Salamov A.A."/>
            <person name="Savidor A."/>
            <person name="Scheuring C.F."/>
            <person name="Smith B.M."/>
            <person name="Sobral B.W."/>
            <person name="Terry A."/>
            <person name="Torto-Alalibo T.A."/>
            <person name="Win J."/>
            <person name="Xu Z."/>
            <person name="Zhang H."/>
            <person name="Grigoriev I.V."/>
            <person name="Rokhsar D.S."/>
            <person name="Boore J.L."/>
        </authorList>
    </citation>
    <scope>NUCLEOTIDE SEQUENCE [LARGE SCALE GENOMIC DNA]</scope>
    <source>
        <strain evidence="6 7">P6497</strain>
    </source>
</reference>
<evidence type="ECO:0000256" key="4">
    <source>
        <dbReference type="ARBA" id="ARBA00023026"/>
    </source>
</evidence>
<evidence type="ECO:0000256" key="5">
    <source>
        <dbReference type="SAM" id="SignalP"/>
    </source>
</evidence>
<evidence type="ECO:0000313" key="7">
    <source>
        <dbReference type="Proteomes" id="UP000002640"/>
    </source>
</evidence>
<dbReference type="Pfam" id="PF05630">
    <property type="entry name" value="NPP1"/>
    <property type="match status" value="2"/>
</dbReference>
<keyword evidence="7" id="KW-1185">Reference proteome</keyword>
<dbReference type="PANTHER" id="PTHR33657">
    <property type="entry name" value="DOMAIN PROTEIN, PUTATIVE (AFU_ORTHOLOGUE AFUA_5G00600)-RELATED"/>
    <property type="match status" value="1"/>
</dbReference>
<proteinExistence type="inferred from homology"/>
<comment type="subcellular location">
    <subcellularLocation>
        <location evidence="1">Secreted</location>
    </subcellularLocation>
</comment>
<gene>
    <name evidence="6" type="ORF">PHYSODRAFT_254112</name>
</gene>
<comment type="similarity">
    <text evidence="2">Belongs to the Necrosis inducing protein (NPP1) family.</text>
</comment>
<keyword evidence="3" id="KW-0964">Secreted</keyword>
<dbReference type="InterPro" id="IPR008701">
    <property type="entry name" value="NPP1"/>
</dbReference>
<feature type="signal peptide" evidence="5">
    <location>
        <begin position="1"/>
        <end position="19"/>
    </location>
</feature>
<dbReference type="GO" id="GO:0005576">
    <property type="term" value="C:extracellular region"/>
    <property type="evidence" value="ECO:0007669"/>
    <property type="project" value="UniProtKB-SubCell"/>
</dbReference>
<dbReference type="KEGG" id="psoj:PHYSODRAFT_254112"/>